<evidence type="ECO:0000256" key="1">
    <source>
        <dbReference type="SAM" id="MobiDB-lite"/>
    </source>
</evidence>
<organism evidence="2 3">
    <name type="scientific">Actinoplanes ianthinogenes</name>
    <dbReference type="NCBI Taxonomy" id="122358"/>
    <lineage>
        <taxon>Bacteria</taxon>
        <taxon>Bacillati</taxon>
        <taxon>Actinomycetota</taxon>
        <taxon>Actinomycetes</taxon>
        <taxon>Micromonosporales</taxon>
        <taxon>Micromonosporaceae</taxon>
        <taxon>Actinoplanes</taxon>
    </lineage>
</organism>
<feature type="region of interest" description="Disordered" evidence="1">
    <location>
        <begin position="1"/>
        <end position="22"/>
    </location>
</feature>
<feature type="region of interest" description="Disordered" evidence="1">
    <location>
        <begin position="82"/>
        <end position="107"/>
    </location>
</feature>
<protein>
    <submittedName>
        <fullName evidence="2">Uncharacterized protein</fullName>
    </submittedName>
</protein>
<dbReference type="Proteomes" id="UP000676967">
    <property type="component" value="Chromosome"/>
</dbReference>
<sequence length="107" mass="11787">MTSSTARFDYFNDEGPMAEGVSPTVARRQTRFAFPMARERAGLTDLQVATETGWSPGVATYADHGAGAIQRAFFDRVQHEAADEETRSFSSGKPWKTVTRTARPGRT</sequence>
<name>A0ABN6CHJ5_9ACTN</name>
<gene>
    <name evidence="2" type="ORF">Aiant_46000</name>
</gene>
<keyword evidence="3" id="KW-1185">Reference proteome</keyword>
<accession>A0ABN6CHJ5</accession>
<reference evidence="2 3" key="1">
    <citation type="submission" date="2020-08" db="EMBL/GenBank/DDBJ databases">
        <title>Whole genome shotgun sequence of Actinoplanes ianthinogenes NBRC 13996.</title>
        <authorList>
            <person name="Komaki H."/>
            <person name="Tamura T."/>
        </authorList>
    </citation>
    <scope>NUCLEOTIDE SEQUENCE [LARGE SCALE GENOMIC DNA]</scope>
    <source>
        <strain evidence="2 3">NBRC 13996</strain>
    </source>
</reference>
<evidence type="ECO:0000313" key="2">
    <source>
        <dbReference type="EMBL" id="BCJ43943.1"/>
    </source>
</evidence>
<proteinExistence type="predicted"/>
<evidence type="ECO:0000313" key="3">
    <source>
        <dbReference type="Proteomes" id="UP000676967"/>
    </source>
</evidence>
<dbReference type="EMBL" id="AP023356">
    <property type="protein sequence ID" value="BCJ43943.1"/>
    <property type="molecule type" value="Genomic_DNA"/>
</dbReference>